<feature type="domain" description="Transcription activator GCR1-like" evidence="3">
    <location>
        <begin position="270"/>
        <end position="352"/>
    </location>
</feature>
<feature type="compositionally biased region" description="Low complexity" evidence="2">
    <location>
        <begin position="158"/>
        <end position="172"/>
    </location>
</feature>
<evidence type="ECO:0000256" key="2">
    <source>
        <dbReference type="SAM" id="MobiDB-lite"/>
    </source>
</evidence>
<feature type="compositionally biased region" description="Basic and acidic residues" evidence="2">
    <location>
        <begin position="215"/>
        <end position="225"/>
    </location>
</feature>
<evidence type="ECO:0000256" key="1">
    <source>
        <dbReference type="SAM" id="Coils"/>
    </source>
</evidence>
<feature type="region of interest" description="Disordered" evidence="2">
    <location>
        <begin position="158"/>
        <end position="267"/>
    </location>
</feature>
<dbReference type="Proteomes" id="UP000590412">
    <property type="component" value="Unassembled WGS sequence"/>
</dbReference>
<accession>A0A8X7NMD2</accession>
<keyword evidence="1" id="KW-0175">Coiled coil</keyword>
<dbReference type="GO" id="GO:0000981">
    <property type="term" value="F:DNA-binding transcription factor activity, RNA polymerase II-specific"/>
    <property type="evidence" value="ECO:0007669"/>
    <property type="project" value="TreeGrafter"/>
</dbReference>
<dbReference type="EMBL" id="JABWAB010000003">
    <property type="protein sequence ID" value="KAF6057437.1"/>
    <property type="molecule type" value="Genomic_DNA"/>
</dbReference>
<evidence type="ECO:0000259" key="3">
    <source>
        <dbReference type="Pfam" id="PF12550"/>
    </source>
</evidence>
<dbReference type="PANTHER" id="PTHR37784">
    <property type="entry name" value="PROTEIN MSN1"/>
    <property type="match status" value="1"/>
</dbReference>
<dbReference type="GO" id="GO:0060963">
    <property type="term" value="P:positive regulation of ribosomal protein gene transcription by RNA polymerase II"/>
    <property type="evidence" value="ECO:0007669"/>
    <property type="project" value="TreeGrafter"/>
</dbReference>
<sequence length="371" mass="43049">MNSSSRIRTNDQNVAFLEAKVDRLTNQLSKLENDRILSLQREVAMSRQLLDFQNAKLDKVTLLLTDLVTQLMHRKGKSGDDEVEMELRAQGAPPEVTEDDDESMLHSIRAFQDSVNVSDLQRHNLPSQINQNMNHLQTQQPRSIVQQSILDHNRVSMQRMQQQLTHHQNQTTVPDPLDRDLENNMDPELHHISGVVPNERQDPSSSQIQQQQTRGSRETRNDTSAKQKPRGRKRKRGGANEEVNQLLSEDQDASTNNQGQNVKPETKVHIEFIHNPTSIRDIYDEFFKGYKGQGPLCEMDAKYGKLNWRGDSRSKESKRYQRRKRICDAIKRGSYKYNKSDDEMIEYLESFRKEKSLTWVMNGNIPEDLKE</sequence>
<comment type="caution">
    <text evidence="4">The sequence shown here is derived from an EMBL/GenBank/DDBJ whole genome shotgun (WGS) entry which is preliminary data.</text>
</comment>
<organism evidence="4 5">
    <name type="scientific">Candida parapsilosis</name>
    <name type="common">Yeast</name>
    <dbReference type="NCBI Taxonomy" id="5480"/>
    <lineage>
        <taxon>Eukaryota</taxon>
        <taxon>Fungi</taxon>
        <taxon>Dikarya</taxon>
        <taxon>Ascomycota</taxon>
        <taxon>Saccharomycotina</taxon>
        <taxon>Pichiomycetes</taxon>
        <taxon>Debaryomycetaceae</taxon>
        <taxon>Candida/Lodderomyces clade</taxon>
        <taxon>Candida</taxon>
    </lineage>
</organism>
<protein>
    <submittedName>
        <fullName evidence="4">Transcriptional activator of glycolytic enzymes family protein</fullName>
    </submittedName>
</protein>
<name>A0A8X7NMD2_CANPA</name>
<reference evidence="4" key="1">
    <citation type="submission" date="2020-03" db="EMBL/GenBank/DDBJ databases">
        <title>FDA dAtabase for Regulatory Grade micrObial Sequences (FDA-ARGOS): Supporting development and validation of Infectious Disease Dx tests.</title>
        <authorList>
            <person name="Campos J."/>
            <person name="Goldberg B."/>
            <person name="Tallon L."/>
            <person name="Sadzewicz L."/>
            <person name="Vavikolanu K."/>
            <person name="Mehta A."/>
            <person name="Aluvathingal J."/>
            <person name="Nadendla S."/>
            <person name="Nandy P."/>
            <person name="Geyer C."/>
            <person name="Yan Y."/>
            <person name="Sichtig H."/>
        </authorList>
    </citation>
    <scope>NUCLEOTIDE SEQUENCE [LARGE SCALE GENOMIC DNA]</scope>
    <source>
        <strain evidence="4">FDAARGOS_652</strain>
    </source>
</reference>
<feature type="compositionally biased region" description="Basic residues" evidence="2">
    <location>
        <begin position="227"/>
        <end position="237"/>
    </location>
</feature>
<evidence type="ECO:0000313" key="4">
    <source>
        <dbReference type="EMBL" id="KAF6057437.1"/>
    </source>
</evidence>
<dbReference type="PANTHER" id="PTHR37784:SF2">
    <property type="entry name" value="HIGH-OSMOLARITY-INDUCED TRANSCRIPTION PROTEIN 1"/>
    <property type="match status" value="1"/>
</dbReference>
<feature type="coiled-coil region" evidence="1">
    <location>
        <begin position="7"/>
        <end position="34"/>
    </location>
</feature>
<evidence type="ECO:0000313" key="5">
    <source>
        <dbReference type="Proteomes" id="UP000590412"/>
    </source>
</evidence>
<feature type="compositionally biased region" description="Basic and acidic residues" evidence="2">
    <location>
        <begin position="176"/>
        <end position="191"/>
    </location>
</feature>
<dbReference type="Pfam" id="PF12550">
    <property type="entry name" value="GCR1_C"/>
    <property type="match status" value="1"/>
</dbReference>
<dbReference type="InterPro" id="IPR022210">
    <property type="entry name" value="TF_GCR1-like"/>
</dbReference>
<proteinExistence type="predicted"/>
<dbReference type="AlphaFoldDB" id="A0A8X7NMD2"/>
<dbReference type="OrthoDB" id="428577at2759"/>
<dbReference type="GO" id="GO:0000978">
    <property type="term" value="F:RNA polymerase II cis-regulatory region sequence-specific DNA binding"/>
    <property type="evidence" value="ECO:0007669"/>
    <property type="project" value="TreeGrafter"/>
</dbReference>
<gene>
    <name evidence="4" type="ORF">FOB60_001992</name>
</gene>
<feature type="compositionally biased region" description="Polar residues" evidence="2">
    <location>
        <begin position="242"/>
        <end position="263"/>
    </location>
</feature>
<dbReference type="InterPro" id="IPR052146">
    <property type="entry name" value="HOT1"/>
</dbReference>
<feature type="region of interest" description="Disordered" evidence="2">
    <location>
        <begin position="75"/>
        <end position="99"/>
    </location>
</feature>